<dbReference type="EMBL" id="CP094358">
    <property type="protein sequence ID" value="UOB18161.1"/>
    <property type="molecule type" value="Genomic_DNA"/>
</dbReference>
<protein>
    <recommendedName>
        <fullName evidence="4">Peptidyl-prolyl cis-trans isomerase</fullName>
        <ecNumber evidence="4">5.2.1.8</ecNumber>
    </recommendedName>
</protein>
<keyword evidence="2 3" id="KW-0697">Rotamase</keyword>
<evidence type="ECO:0000256" key="3">
    <source>
        <dbReference type="PROSITE-ProRule" id="PRU00277"/>
    </source>
</evidence>
<keyword evidence="3 4" id="KW-0413">Isomerase</keyword>
<dbReference type="AlphaFoldDB" id="A0A9E7CTJ1"/>
<dbReference type="KEGG" id="fbm:MQE35_02405"/>
<dbReference type="Gene3D" id="3.10.50.40">
    <property type="match status" value="1"/>
</dbReference>
<comment type="similarity">
    <text evidence="4">Belongs to the FKBP-type PPIase family.</text>
</comment>
<keyword evidence="7" id="KW-1185">Reference proteome</keyword>
<dbReference type="EC" id="5.2.1.8" evidence="4"/>
<dbReference type="InterPro" id="IPR046357">
    <property type="entry name" value="PPIase_dom_sf"/>
</dbReference>
<dbReference type="InterPro" id="IPR019869">
    <property type="entry name" value="Motility-assoc_PPIase_GldI"/>
</dbReference>
<accession>A0A9E7CTJ1</accession>
<evidence type="ECO:0000256" key="1">
    <source>
        <dbReference type="ARBA" id="ARBA00000971"/>
    </source>
</evidence>
<feature type="domain" description="PPIase FKBP-type" evidence="5">
    <location>
        <begin position="94"/>
        <end position="181"/>
    </location>
</feature>
<evidence type="ECO:0000256" key="4">
    <source>
        <dbReference type="RuleBase" id="RU003915"/>
    </source>
</evidence>
<evidence type="ECO:0000256" key="2">
    <source>
        <dbReference type="ARBA" id="ARBA00023110"/>
    </source>
</evidence>
<evidence type="ECO:0000259" key="5">
    <source>
        <dbReference type="PROSITE" id="PS50059"/>
    </source>
</evidence>
<dbReference type="PROSITE" id="PS51257">
    <property type="entry name" value="PROKAR_LIPOPROTEIN"/>
    <property type="match status" value="1"/>
</dbReference>
<dbReference type="InterPro" id="IPR001179">
    <property type="entry name" value="PPIase_FKBP_dom"/>
</dbReference>
<organism evidence="6 7">
    <name type="scientific">Abyssalbus ytuae</name>
    <dbReference type="NCBI Taxonomy" id="2926907"/>
    <lineage>
        <taxon>Bacteria</taxon>
        <taxon>Pseudomonadati</taxon>
        <taxon>Bacteroidota</taxon>
        <taxon>Flavobacteriia</taxon>
        <taxon>Flavobacteriales</taxon>
        <taxon>Flavobacteriaceae</taxon>
        <taxon>Abyssalbus</taxon>
    </lineage>
</organism>
<dbReference type="GO" id="GO:0003755">
    <property type="term" value="F:peptidyl-prolyl cis-trans isomerase activity"/>
    <property type="evidence" value="ECO:0007669"/>
    <property type="project" value="UniProtKB-UniRule"/>
</dbReference>
<reference evidence="6" key="1">
    <citation type="submission" date="2022-03" db="EMBL/GenBank/DDBJ databases">
        <title>Description of Abyssus ytuae gen. nov., sp. nov., a novel member of the family Flavobacteriaceae isolated from the sediment of Mariana Trench.</title>
        <authorList>
            <person name="Zhang J."/>
            <person name="Xu X."/>
        </authorList>
    </citation>
    <scope>NUCLEOTIDE SEQUENCE</scope>
    <source>
        <strain evidence="6">MT3330</strain>
    </source>
</reference>
<sequence length="191" mass="22087">MNLSKLYFPLIVLAFTILSCSCNQPVPRRPVTVRTGTFMKESAQRSKEILTYEEGQIKKIIANDSIHEYLMSSNGYWYYYNTKDTTQNYAPKEDDLVLMTYNLRTLENDTIYSFDEIGQREFIIDKEDYFPGLRTGIKLLHKGESATFFFPSPLAYGFYGDKDKIIANQPLISTIKLIDILKISKDSLLNE</sequence>
<name>A0A9E7CTJ1_9FLAO</name>
<dbReference type="SUPFAM" id="SSF54534">
    <property type="entry name" value="FKBP-like"/>
    <property type="match status" value="1"/>
</dbReference>
<dbReference type="Pfam" id="PF00254">
    <property type="entry name" value="FKBP_C"/>
    <property type="match status" value="1"/>
</dbReference>
<dbReference type="PROSITE" id="PS50059">
    <property type="entry name" value="FKBP_PPIASE"/>
    <property type="match status" value="1"/>
</dbReference>
<gene>
    <name evidence="6" type="primary">gldI</name>
    <name evidence="6" type="ORF">MQE35_02405</name>
</gene>
<dbReference type="RefSeq" id="WP_255844172.1">
    <property type="nucleotide sequence ID" value="NZ_CP094358.1"/>
</dbReference>
<comment type="catalytic activity">
    <reaction evidence="1 3 4">
        <text>[protein]-peptidylproline (omega=180) = [protein]-peptidylproline (omega=0)</text>
        <dbReference type="Rhea" id="RHEA:16237"/>
        <dbReference type="Rhea" id="RHEA-COMP:10747"/>
        <dbReference type="Rhea" id="RHEA-COMP:10748"/>
        <dbReference type="ChEBI" id="CHEBI:83833"/>
        <dbReference type="ChEBI" id="CHEBI:83834"/>
        <dbReference type="EC" id="5.2.1.8"/>
    </reaction>
</comment>
<evidence type="ECO:0000313" key="7">
    <source>
        <dbReference type="Proteomes" id="UP000831290"/>
    </source>
</evidence>
<evidence type="ECO:0000313" key="6">
    <source>
        <dbReference type="EMBL" id="UOB18161.1"/>
    </source>
</evidence>
<proteinExistence type="inferred from homology"/>
<dbReference type="NCBIfam" id="TIGR03516">
    <property type="entry name" value="ppisom_GldI"/>
    <property type="match status" value="1"/>
</dbReference>
<dbReference type="Proteomes" id="UP000831290">
    <property type="component" value="Chromosome"/>
</dbReference>